<reference evidence="1" key="1">
    <citation type="submission" date="2018-05" db="EMBL/GenBank/DDBJ databases">
        <authorList>
            <person name="Lanie J.A."/>
            <person name="Ng W.-L."/>
            <person name="Kazmierczak K.M."/>
            <person name="Andrzejewski T.M."/>
            <person name="Davidsen T.M."/>
            <person name="Wayne K.J."/>
            <person name="Tettelin H."/>
            <person name="Glass J.I."/>
            <person name="Rusch D."/>
            <person name="Podicherti R."/>
            <person name="Tsui H.-C.T."/>
            <person name="Winkler M.E."/>
        </authorList>
    </citation>
    <scope>NUCLEOTIDE SEQUENCE</scope>
</reference>
<evidence type="ECO:0000313" key="1">
    <source>
        <dbReference type="EMBL" id="SVB18193.1"/>
    </source>
</evidence>
<sequence>MVSAELNGSGLKFTIDYPREDENGLVEGRVLLLLSQNDEKEPRLQISDNSTTGFVFGVDAIGKQPSRGVTVDGDAFGYPVSSLNDIPAGKY</sequence>
<dbReference type="EMBL" id="UINC01031713">
    <property type="protein sequence ID" value="SVB18193.1"/>
    <property type="molecule type" value="Genomic_DNA"/>
</dbReference>
<name>A0A382BYQ3_9ZZZZ</name>
<protein>
    <submittedName>
        <fullName evidence="1">Uncharacterized protein</fullName>
    </submittedName>
</protein>
<organism evidence="1">
    <name type="scientific">marine metagenome</name>
    <dbReference type="NCBI Taxonomy" id="408172"/>
    <lineage>
        <taxon>unclassified sequences</taxon>
        <taxon>metagenomes</taxon>
        <taxon>ecological metagenomes</taxon>
    </lineage>
</organism>
<feature type="non-terminal residue" evidence="1">
    <location>
        <position position="91"/>
    </location>
</feature>
<gene>
    <name evidence="1" type="ORF">METZ01_LOCUS171047</name>
</gene>
<dbReference type="AlphaFoldDB" id="A0A382BYQ3"/>
<accession>A0A382BYQ3</accession>
<proteinExistence type="predicted"/>